<feature type="coiled-coil region" evidence="6">
    <location>
        <begin position="156"/>
        <end position="202"/>
    </location>
</feature>
<keyword evidence="6" id="KW-0175">Coiled coil</keyword>
<accession>A0A8T2MSK0</accession>
<dbReference type="Pfam" id="PF00097">
    <property type="entry name" value="zf-C3HC4"/>
    <property type="match status" value="1"/>
</dbReference>
<proteinExistence type="inferred from homology"/>
<feature type="non-terminal residue" evidence="8">
    <location>
        <position position="259"/>
    </location>
</feature>
<evidence type="ECO:0000256" key="6">
    <source>
        <dbReference type="SAM" id="Coils"/>
    </source>
</evidence>
<dbReference type="Gene3D" id="3.30.40.10">
    <property type="entry name" value="Zinc/RING finger domain, C3HC4 (zinc finger)"/>
    <property type="match status" value="1"/>
</dbReference>
<evidence type="ECO:0000256" key="3">
    <source>
        <dbReference type="ARBA" id="ARBA00022771"/>
    </source>
</evidence>
<dbReference type="InterPro" id="IPR001841">
    <property type="entry name" value="Znf_RING"/>
</dbReference>
<dbReference type="PANTHER" id="PTHR24103">
    <property type="entry name" value="E3 UBIQUITIN-PROTEIN LIGASE TRIM"/>
    <property type="match status" value="1"/>
</dbReference>
<dbReference type="InterPro" id="IPR013083">
    <property type="entry name" value="Znf_RING/FYVE/PHD"/>
</dbReference>
<dbReference type="Gene3D" id="3.30.160.60">
    <property type="entry name" value="Classic Zinc Finger"/>
    <property type="match status" value="1"/>
</dbReference>
<feature type="domain" description="RING-type" evidence="7">
    <location>
        <begin position="20"/>
        <end position="60"/>
    </location>
</feature>
<dbReference type="AlphaFoldDB" id="A0A8T2MSK0"/>
<keyword evidence="3 5" id="KW-0863">Zinc-finger</keyword>
<name>A0A8T2MSK0_9TELE</name>
<dbReference type="Pfam" id="PF00643">
    <property type="entry name" value="zf-B_box"/>
    <property type="match status" value="1"/>
</dbReference>
<keyword evidence="9" id="KW-1185">Reference proteome</keyword>
<dbReference type="InterPro" id="IPR050143">
    <property type="entry name" value="TRIM/RBCC"/>
</dbReference>
<dbReference type="SUPFAM" id="SSF57845">
    <property type="entry name" value="B-box zinc-binding domain"/>
    <property type="match status" value="1"/>
</dbReference>
<dbReference type="SUPFAM" id="SSF57850">
    <property type="entry name" value="RING/U-box"/>
    <property type="match status" value="1"/>
</dbReference>
<evidence type="ECO:0000259" key="7">
    <source>
        <dbReference type="PROSITE" id="PS50089"/>
    </source>
</evidence>
<evidence type="ECO:0000256" key="2">
    <source>
        <dbReference type="ARBA" id="ARBA00022723"/>
    </source>
</evidence>
<evidence type="ECO:0000313" key="9">
    <source>
        <dbReference type="Proteomes" id="UP000824540"/>
    </source>
</evidence>
<dbReference type="InterPro" id="IPR017907">
    <property type="entry name" value="Znf_RING_CS"/>
</dbReference>
<evidence type="ECO:0000256" key="5">
    <source>
        <dbReference type="PROSITE-ProRule" id="PRU00175"/>
    </source>
</evidence>
<comment type="similarity">
    <text evidence="1">Belongs to the TRIM/RBCC family.</text>
</comment>
<dbReference type="PROSITE" id="PS00518">
    <property type="entry name" value="ZF_RING_1"/>
    <property type="match status" value="1"/>
</dbReference>
<comment type="caution">
    <text evidence="8">The sequence shown here is derived from an EMBL/GenBank/DDBJ whole genome shotgun (WGS) entry which is preliminary data.</text>
</comment>
<reference evidence="8" key="1">
    <citation type="thesis" date="2021" institute="BYU ScholarsArchive" country="Provo, UT, USA">
        <title>Applications of and Algorithms for Genome Assembly and Genomic Analyses with an Emphasis on Marine Teleosts.</title>
        <authorList>
            <person name="Pickett B.D."/>
        </authorList>
    </citation>
    <scope>NUCLEOTIDE SEQUENCE</scope>
    <source>
        <strain evidence="8">HI-2016</strain>
    </source>
</reference>
<keyword evidence="4" id="KW-0862">Zinc</keyword>
<dbReference type="Proteomes" id="UP000824540">
    <property type="component" value="Unassembled WGS sequence"/>
</dbReference>
<dbReference type="OrthoDB" id="654191at2759"/>
<organism evidence="8 9">
    <name type="scientific">Albula glossodonta</name>
    <name type="common">roundjaw bonefish</name>
    <dbReference type="NCBI Taxonomy" id="121402"/>
    <lineage>
        <taxon>Eukaryota</taxon>
        <taxon>Metazoa</taxon>
        <taxon>Chordata</taxon>
        <taxon>Craniata</taxon>
        <taxon>Vertebrata</taxon>
        <taxon>Euteleostomi</taxon>
        <taxon>Actinopterygii</taxon>
        <taxon>Neopterygii</taxon>
        <taxon>Teleostei</taxon>
        <taxon>Albuliformes</taxon>
        <taxon>Albulidae</taxon>
        <taxon>Albula</taxon>
    </lineage>
</organism>
<sequence>MSCIRTDATRNVCWKYPTFDSVCTDIFCQPVVLKCSHSFCGTCLLNHWSSSGGRDCPICRAVSGDDPILNLTLRNTCESYLRERERLGSVRPCSLHGEPLKVFCLEDQQLICAELVALQRLLQEKLGSFKEVKLVCSQTAHYIKIKDEFEKLHQFLQEEEEARLAALREEEQQKSETMKQRMEKLKGEISSISALVKGLEQQLQAEGISVLENYKDTINKISSTPKEPEVPTGALIDVAKHLGNLKYSVWEKMLGTVQY</sequence>
<dbReference type="GO" id="GO:0008270">
    <property type="term" value="F:zinc ion binding"/>
    <property type="evidence" value="ECO:0007669"/>
    <property type="project" value="UniProtKB-KW"/>
</dbReference>
<evidence type="ECO:0000313" key="8">
    <source>
        <dbReference type="EMBL" id="KAG9330613.1"/>
    </source>
</evidence>
<gene>
    <name evidence="8" type="ORF">JZ751_023697</name>
</gene>
<dbReference type="PROSITE" id="PS50089">
    <property type="entry name" value="ZF_RING_2"/>
    <property type="match status" value="1"/>
</dbReference>
<keyword evidence="2" id="KW-0479">Metal-binding</keyword>
<dbReference type="SMART" id="SM00184">
    <property type="entry name" value="RING"/>
    <property type="match status" value="1"/>
</dbReference>
<dbReference type="InterPro" id="IPR000315">
    <property type="entry name" value="Znf_B-box"/>
</dbReference>
<evidence type="ECO:0000256" key="1">
    <source>
        <dbReference type="ARBA" id="ARBA00008518"/>
    </source>
</evidence>
<dbReference type="InterPro" id="IPR018957">
    <property type="entry name" value="Znf_C3HC4_RING-type"/>
</dbReference>
<dbReference type="EMBL" id="JAFBMS010000521">
    <property type="protein sequence ID" value="KAG9330613.1"/>
    <property type="molecule type" value="Genomic_DNA"/>
</dbReference>
<evidence type="ECO:0000256" key="4">
    <source>
        <dbReference type="ARBA" id="ARBA00022833"/>
    </source>
</evidence>
<protein>
    <recommendedName>
        <fullName evidence="7">RING-type domain-containing protein</fullName>
    </recommendedName>
</protein>